<dbReference type="Gene3D" id="1.10.10.60">
    <property type="entry name" value="Homeodomain-like"/>
    <property type="match status" value="2"/>
</dbReference>
<evidence type="ECO:0000313" key="8">
    <source>
        <dbReference type="Proteomes" id="UP001161691"/>
    </source>
</evidence>
<accession>A0ABT6TJN6</accession>
<keyword evidence="8" id="KW-1185">Reference proteome</keyword>
<protein>
    <submittedName>
        <fullName evidence="7">Response regulator</fullName>
    </submittedName>
</protein>
<dbReference type="EMBL" id="JAGRPV010000001">
    <property type="protein sequence ID" value="MDI4647040.1"/>
    <property type="molecule type" value="Genomic_DNA"/>
</dbReference>
<dbReference type="PRINTS" id="PR00032">
    <property type="entry name" value="HTHARAC"/>
</dbReference>
<dbReference type="SMART" id="SM00342">
    <property type="entry name" value="HTH_ARAC"/>
    <property type="match status" value="1"/>
</dbReference>
<dbReference type="SMART" id="SM00448">
    <property type="entry name" value="REC"/>
    <property type="match status" value="1"/>
</dbReference>
<comment type="caution">
    <text evidence="7">The sequence shown here is derived from an EMBL/GenBank/DDBJ whole genome shotgun (WGS) entry which is preliminary data.</text>
</comment>
<sequence>MNRLLIVDDVAIIVDSLFELMDELPGLELECYKAYSAVEALELLNRVRIDIVLTDIKMPEMNGLELLDRIRLLWPRCKVVFLTSYNEFDYAKQAIASGGFDYLLKTEDDDKIVGAIRRAAEALNEEAEMAHLLEEARRQLEASRPTLQKAFFLELLHGRWTEEERLAERLDELGSPLSADKPLYLLVGRVDEWSPAERYDDRMLLLLAVQRIMAELVGVRLRLFALPYDSAKIVWLMQPTGDGGILPFLAETLESVQSACRRTLQRPVSFMLGERAIAWSDAADSFRRLNRRMGWGIGLRPGMLLTETQTGADIVAPDGEADAERPRFRFDGLAELSALLENNRKDLFFPAMRELAASASAGSPEERMALRFGLRALLMTYDFGGFPEAGSVGARQPDGVHDPDEPGWEEELADFAEQAERLFERRRQGQAERESEVLATIHRHIDDHLGDDISLNRLADLVQLHPSYLSRLYKEMTGRGLYDYISERRLAAARKYLRQSSLKVHEIAAALGYNSSFAFARFFKSQTGVTPQEYRQFPDGSASKQ</sequence>
<gene>
    <name evidence="7" type="ORF">KB449_18835</name>
</gene>
<evidence type="ECO:0000259" key="6">
    <source>
        <dbReference type="PROSITE" id="PS50110"/>
    </source>
</evidence>
<dbReference type="InterPro" id="IPR018060">
    <property type="entry name" value="HTH_AraC"/>
</dbReference>
<dbReference type="Pfam" id="PF12833">
    <property type="entry name" value="HTH_18"/>
    <property type="match status" value="1"/>
</dbReference>
<dbReference type="PANTHER" id="PTHR43280:SF2">
    <property type="entry name" value="HTH-TYPE TRANSCRIPTIONAL REGULATOR EXSA"/>
    <property type="match status" value="1"/>
</dbReference>
<organism evidence="7 8">
    <name type="scientific">Cohnella hashimotonis</name>
    <dbReference type="NCBI Taxonomy" id="2826895"/>
    <lineage>
        <taxon>Bacteria</taxon>
        <taxon>Bacillati</taxon>
        <taxon>Bacillota</taxon>
        <taxon>Bacilli</taxon>
        <taxon>Bacillales</taxon>
        <taxon>Paenibacillaceae</taxon>
        <taxon>Cohnella</taxon>
    </lineage>
</organism>
<dbReference type="CDD" id="cd17536">
    <property type="entry name" value="REC_YesN-like"/>
    <property type="match status" value="1"/>
</dbReference>
<evidence type="ECO:0000259" key="5">
    <source>
        <dbReference type="PROSITE" id="PS01124"/>
    </source>
</evidence>
<proteinExistence type="predicted"/>
<dbReference type="PROSITE" id="PS50110">
    <property type="entry name" value="RESPONSE_REGULATORY"/>
    <property type="match status" value="1"/>
</dbReference>
<dbReference type="InterPro" id="IPR009057">
    <property type="entry name" value="Homeodomain-like_sf"/>
</dbReference>
<feature type="modified residue" description="4-aspartylphosphate" evidence="4">
    <location>
        <position position="55"/>
    </location>
</feature>
<dbReference type="InterPro" id="IPR011006">
    <property type="entry name" value="CheY-like_superfamily"/>
</dbReference>
<dbReference type="InterPro" id="IPR018062">
    <property type="entry name" value="HTH_AraC-typ_CS"/>
</dbReference>
<name>A0ABT6TJN6_9BACL</name>
<evidence type="ECO:0000256" key="4">
    <source>
        <dbReference type="PROSITE-ProRule" id="PRU00169"/>
    </source>
</evidence>
<evidence type="ECO:0000256" key="1">
    <source>
        <dbReference type="ARBA" id="ARBA00023015"/>
    </source>
</evidence>
<dbReference type="Gene3D" id="3.40.50.2300">
    <property type="match status" value="1"/>
</dbReference>
<keyword evidence="3" id="KW-0804">Transcription</keyword>
<evidence type="ECO:0000313" key="7">
    <source>
        <dbReference type="EMBL" id="MDI4647040.1"/>
    </source>
</evidence>
<dbReference type="RefSeq" id="WP_282909846.1">
    <property type="nucleotide sequence ID" value="NZ_JAGRPV010000001.1"/>
</dbReference>
<dbReference type="InterPro" id="IPR001789">
    <property type="entry name" value="Sig_transdc_resp-reg_receiver"/>
</dbReference>
<dbReference type="InterPro" id="IPR020449">
    <property type="entry name" value="Tscrpt_reg_AraC-type_HTH"/>
</dbReference>
<feature type="domain" description="Response regulatory" evidence="6">
    <location>
        <begin position="3"/>
        <end position="120"/>
    </location>
</feature>
<dbReference type="Proteomes" id="UP001161691">
    <property type="component" value="Unassembled WGS sequence"/>
</dbReference>
<dbReference type="SUPFAM" id="SSF52172">
    <property type="entry name" value="CheY-like"/>
    <property type="match status" value="1"/>
</dbReference>
<dbReference type="PANTHER" id="PTHR43280">
    <property type="entry name" value="ARAC-FAMILY TRANSCRIPTIONAL REGULATOR"/>
    <property type="match status" value="1"/>
</dbReference>
<keyword evidence="1" id="KW-0805">Transcription regulation</keyword>
<evidence type="ECO:0000256" key="2">
    <source>
        <dbReference type="ARBA" id="ARBA00023125"/>
    </source>
</evidence>
<keyword evidence="2" id="KW-0238">DNA-binding</keyword>
<evidence type="ECO:0000256" key="3">
    <source>
        <dbReference type="ARBA" id="ARBA00023163"/>
    </source>
</evidence>
<feature type="domain" description="HTH araC/xylS-type" evidence="5">
    <location>
        <begin position="439"/>
        <end position="537"/>
    </location>
</feature>
<dbReference type="SUPFAM" id="SSF46689">
    <property type="entry name" value="Homeodomain-like"/>
    <property type="match status" value="2"/>
</dbReference>
<keyword evidence="4" id="KW-0597">Phosphoprotein</keyword>
<dbReference type="Pfam" id="PF00072">
    <property type="entry name" value="Response_reg"/>
    <property type="match status" value="1"/>
</dbReference>
<dbReference type="PROSITE" id="PS01124">
    <property type="entry name" value="HTH_ARAC_FAMILY_2"/>
    <property type="match status" value="1"/>
</dbReference>
<dbReference type="PROSITE" id="PS00041">
    <property type="entry name" value="HTH_ARAC_FAMILY_1"/>
    <property type="match status" value="1"/>
</dbReference>
<reference evidence="7" key="1">
    <citation type="submission" date="2023-04" db="EMBL/GenBank/DDBJ databases">
        <title>Comparative genomic analysis of Cohnella hashimotonis sp. nov., isolated from the International Space Station.</title>
        <authorList>
            <person name="Venkateswaran K."/>
            <person name="Simpson A."/>
        </authorList>
    </citation>
    <scope>NUCLEOTIDE SEQUENCE</scope>
    <source>
        <strain evidence="7">F6_2S_P_1</strain>
    </source>
</reference>